<dbReference type="Ensembl" id="ENSPSNT00000015265.1">
    <property type="protein sequence ID" value="ENSPSNP00000013499.1"/>
    <property type="gene ID" value="ENSPSNG00000009979.1"/>
</dbReference>
<accession>A0A8C9BQW8</accession>
<name>A0A8C9BQW8_PHOSS</name>
<evidence type="ECO:0000313" key="1">
    <source>
        <dbReference type="Ensembl" id="ENSPSNP00000013499.1"/>
    </source>
</evidence>
<dbReference type="GeneTree" id="ENSGT00950000184876"/>
<reference evidence="1" key="1">
    <citation type="submission" date="2019-08" db="EMBL/GenBank/DDBJ databases">
        <title>Phocoena sinus (Vaquita) genome, mPhoSin1, primary haplotype.</title>
        <authorList>
            <person name="Morin P."/>
            <person name="Mountcastle J."/>
            <person name="Fungtammasan C."/>
            <person name="Rhie A."/>
            <person name="Rojas-Bracho L."/>
            <person name="Smith C.R."/>
            <person name="Taylor B.L."/>
            <person name="Gulland F.M.D."/>
            <person name="Musser W."/>
            <person name="Houck M."/>
            <person name="Haase B."/>
            <person name="Paez S."/>
            <person name="Howe K."/>
            <person name="Torrance J."/>
            <person name="Formenti G."/>
            <person name="Phillippy A."/>
            <person name="Ryder O."/>
            <person name="Jarvis E.D."/>
            <person name="Fedrigo O."/>
        </authorList>
    </citation>
    <scope>NUCLEOTIDE SEQUENCE [LARGE SCALE GENOMIC DNA]</scope>
</reference>
<sequence length="68" mass="7722">MAQDRAKPCELNQEKYNADDNMKIICQWDSTMVSYWSHLCGLFGHSKPGAVPEHTCLLLQGPHLHRAV</sequence>
<proteinExistence type="predicted"/>
<keyword evidence="2" id="KW-1185">Reference proteome</keyword>
<dbReference type="Proteomes" id="UP000694554">
    <property type="component" value="Chromosome 3"/>
</dbReference>
<reference evidence="1" key="2">
    <citation type="submission" date="2025-08" db="UniProtKB">
        <authorList>
            <consortium name="Ensembl"/>
        </authorList>
    </citation>
    <scope>IDENTIFICATION</scope>
</reference>
<organism evidence="1 2">
    <name type="scientific">Phocoena sinus</name>
    <name type="common">Vaquita</name>
    <dbReference type="NCBI Taxonomy" id="42100"/>
    <lineage>
        <taxon>Eukaryota</taxon>
        <taxon>Metazoa</taxon>
        <taxon>Chordata</taxon>
        <taxon>Craniata</taxon>
        <taxon>Vertebrata</taxon>
        <taxon>Euteleostomi</taxon>
        <taxon>Mammalia</taxon>
        <taxon>Eutheria</taxon>
        <taxon>Laurasiatheria</taxon>
        <taxon>Artiodactyla</taxon>
        <taxon>Whippomorpha</taxon>
        <taxon>Cetacea</taxon>
        <taxon>Odontoceti</taxon>
        <taxon>Phocoenidae</taxon>
        <taxon>Phocoena</taxon>
    </lineage>
</organism>
<reference evidence="1" key="3">
    <citation type="submission" date="2025-09" db="UniProtKB">
        <authorList>
            <consortium name="Ensembl"/>
        </authorList>
    </citation>
    <scope>IDENTIFICATION</scope>
</reference>
<evidence type="ECO:0000313" key="2">
    <source>
        <dbReference type="Proteomes" id="UP000694554"/>
    </source>
</evidence>
<protein>
    <submittedName>
        <fullName evidence="1">Uncharacterized protein</fullName>
    </submittedName>
</protein>
<dbReference type="AlphaFoldDB" id="A0A8C9BQW8"/>